<sequence length="296" mass="32396">KAQSPRRYLWAFLLTHAAAAACGSQAKAPEEVISTALDSRAVEKLQALLGAGRSVACCGRWRENAAASLQQKVADHLGVSVRHLSDVHLVNSSRGVRSGAEADIWGAIAVLYLDDVGDAKVSLHSETGGGSSKVLDVGRASLVLVPEGSFLLHSVPVHVAWIHVRRPAEPLRGLFDWYMASLVRANFVAPYDTISQRRFFRAHTHYPRYWHGFVWSFIGVFCSVFTFLPLALWGFQIAARYSSESESDLERGATEAWKTPTLLPHVGRRRALPSDELGQQAADLIGSFSLGHKSAR</sequence>
<evidence type="ECO:0000313" key="3">
    <source>
        <dbReference type="EMBL" id="CAE8700785.1"/>
    </source>
</evidence>
<evidence type="ECO:0000256" key="1">
    <source>
        <dbReference type="SAM" id="Phobius"/>
    </source>
</evidence>
<protein>
    <submittedName>
        <fullName evidence="3">Uncharacterized protein</fullName>
    </submittedName>
</protein>
<comment type="caution">
    <text evidence="3">The sequence shown here is derived from an EMBL/GenBank/DDBJ whole genome shotgun (WGS) entry which is preliminary data.</text>
</comment>
<name>A0A813KFT1_POLGL</name>
<proteinExistence type="predicted"/>
<evidence type="ECO:0000313" key="4">
    <source>
        <dbReference type="Proteomes" id="UP000626109"/>
    </source>
</evidence>
<feature type="chain" id="PRO_5032469835" evidence="2">
    <location>
        <begin position="21"/>
        <end position="296"/>
    </location>
</feature>
<accession>A0A813KFT1</accession>
<reference evidence="3" key="1">
    <citation type="submission" date="2021-02" db="EMBL/GenBank/DDBJ databases">
        <authorList>
            <person name="Dougan E. K."/>
            <person name="Rhodes N."/>
            <person name="Thang M."/>
            <person name="Chan C."/>
        </authorList>
    </citation>
    <scope>NUCLEOTIDE SEQUENCE</scope>
</reference>
<keyword evidence="1" id="KW-0472">Membrane</keyword>
<feature type="non-terminal residue" evidence="3">
    <location>
        <position position="1"/>
    </location>
</feature>
<feature type="transmembrane region" description="Helical" evidence="1">
    <location>
        <begin position="209"/>
        <end position="235"/>
    </location>
</feature>
<keyword evidence="1" id="KW-1133">Transmembrane helix</keyword>
<evidence type="ECO:0000256" key="2">
    <source>
        <dbReference type="SAM" id="SignalP"/>
    </source>
</evidence>
<dbReference type="Proteomes" id="UP000626109">
    <property type="component" value="Unassembled WGS sequence"/>
</dbReference>
<dbReference type="EMBL" id="CAJNNW010029589">
    <property type="protein sequence ID" value="CAE8700785.1"/>
    <property type="molecule type" value="Genomic_DNA"/>
</dbReference>
<organism evidence="3 4">
    <name type="scientific">Polarella glacialis</name>
    <name type="common">Dinoflagellate</name>
    <dbReference type="NCBI Taxonomy" id="89957"/>
    <lineage>
        <taxon>Eukaryota</taxon>
        <taxon>Sar</taxon>
        <taxon>Alveolata</taxon>
        <taxon>Dinophyceae</taxon>
        <taxon>Suessiales</taxon>
        <taxon>Suessiaceae</taxon>
        <taxon>Polarella</taxon>
    </lineage>
</organism>
<keyword evidence="2" id="KW-0732">Signal</keyword>
<keyword evidence="1" id="KW-0812">Transmembrane</keyword>
<gene>
    <name evidence="3" type="ORF">PGLA2088_LOCUS31782</name>
</gene>
<dbReference type="AlphaFoldDB" id="A0A813KFT1"/>
<feature type="signal peptide" evidence="2">
    <location>
        <begin position="1"/>
        <end position="20"/>
    </location>
</feature>